<protein>
    <recommendedName>
        <fullName evidence="3">Nuclear transport factor 2 family protein</fullName>
    </recommendedName>
</protein>
<dbReference type="STRING" id="1123272.SAMN02745824_0137"/>
<proteinExistence type="predicted"/>
<dbReference type="Proteomes" id="UP000185192">
    <property type="component" value="Unassembled WGS sequence"/>
</dbReference>
<dbReference type="EMBL" id="FSQW01000001">
    <property type="protein sequence ID" value="SIN59608.1"/>
    <property type="molecule type" value="Genomic_DNA"/>
</dbReference>
<evidence type="ECO:0000313" key="2">
    <source>
        <dbReference type="Proteomes" id="UP000185192"/>
    </source>
</evidence>
<dbReference type="AlphaFoldDB" id="A0A1N6CM02"/>
<organism evidence="1 2">
    <name type="scientific">Parasphingorhabdus marina DSM 22363</name>
    <dbReference type="NCBI Taxonomy" id="1123272"/>
    <lineage>
        <taxon>Bacteria</taxon>
        <taxon>Pseudomonadati</taxon>
        <taxon>Pseudomonadota</taxon>
        <taxon>Alphaproteobacteria</taxon>
        <taxon>Sphingomonadales</taxon>
        <taxon>Sphingomonadaceae</taxon>
        <taxon>Parasphingorhabdus</taxon>
    </lineage>
</organism>
<reference evidence="2" key="1">
    <citation type="submission" date="2016-11" db="EMBL/GenBank/DDBJ databases">
        <authorList>
            <person name="Varghese N."/>
            <person name="Submissions S."/>
        </authorList>
    </citation>
    <scope>NUCLEOTIDE SEQUENCE [LARGE SCALE GENOMIC DNA]</scope>
    <source>
        <strain evidence="2">DSM 22363</strain>
    </source>
</reference>
<accession>A0A1N6CM02</accession>
<gene>
    <name evidence="1" type="ORF">SAMN02745824_0137</name>
</gene>
<name>A0A1N6CM02_9SPHN</name>
<evidence type="ECO:0000313" key="1">
    <source>
        <dbReference type="EMBL" id="SIN59608.1"/>
    </source>
</evidence>
<sequence>MPAVNAFCRRSSEQVSTPWRRRGTRSGPDVKEVPKIMTRYATIDAVMTTLYECISGPPGGQDWERDREIYHPRALITRTRIEDGRPVAYTFSYDEFVEATFPLLEGRSFYEIEISRETAKFGQIAHVFSAYEARETPDHPDIQFRGVNMVHLWNDGERWWIMSIIWDNEREGLELPNQWRHQ</sequence>
<keyword evidence="2" id="KW-1185">Reference proteome</keyword>
<evidence type="ECO:0008006" key="3">
    <source>
        <dbReference type="Google" id="ProtNLM"/>
    </source>
</evidence>